<dbReference type="AlphaFoldDB" id="A0A2R6WXW6"/>
<proteinExistence type="predicted"/>
<reference evidence="2" key="1">
    <citation type="journal article" date="2017" name="Cell">
        <title>Insights into land plant evolution garnered from the Marchantia polymorpha genome.</title>
        <authorList>
            <person name="Bowman J.L."/>
            <person name="Kohchi T."/>
            <person name="Yamato K.T."/>
            <person name="Jenkins J."/>
            <person name="Shu S."/>
            <person name="Ishizaki K."/>
            <person name="Yamaoka S."/>
            <person name="Nishihama R."/>
            <person name="Nakamura Y."/>
            <person name="Berger F."/>
            <person name="Adam C."/>
            <person name="Aki S.S."/>
            <person name="Althoff F."/>
            <person name="Araki T."/>
            <person name="Arteaga-Vazquez M.A."/>
            <person name="Balasubrmanian S."/>
            <person name="Barry K."/>
            <person name="Bauer D."/>
            <person name="Boehm C.R."/>
            <person name="Briginshaw L."/>
            <person name="Caballero-Perez J."/>
            <person name="Catarino B."/>
            <person name="Chen F."/>
            <person name="Chiyoda S."/>
            <person name="Chovatia M."/>
            <person name="Davies K.M."/>
            <person name="Delmans M."/>
            <person name="Demura T."/>
            <person name="Dierschke T."/>
            <person name="Dolan L."/>
            <person name="Dorantes-Acosta A.E."/>
            <person name="Eklund D.M."/>
            <person name="Florent S.N."/>
            <person name="Flores-Sandoval E."/>
            <person name="Fujiyama A."/>
            <person name="Fukuzawa H."/>
            <person name="Galik B."/>
            <person name="Grimanelli D."/>
            <person name="Grimwood J."/>
            <person name="Grossniklaus U."/>
            <person name="Hamada T."/>
            <person name="Haseloff J."/>
            <person name="Hetherington A.J."/>
            <person name="Higo A."/>
            <person name="Hirakawa Y."/>
            <person name="Hundley H.N."/>
            <person name="Ikeda Y."/>
            <person name="Inoue K."/>
            <person name="Inoue S.I."/>
            <person name="Ishida S."/>
            <person name="Jia Q."/>
            <person name="Kakita M."/>
            <person name="Kanazawa T."/>
            <person name="Kawai Y."/>
            <person name="Kawashima T."/>
            <person name="Kennedy M."/>
            <person name="Kinose K."/>
            <person name="Kinoshita T."/>
            <person name="Kohara Y."/>
            <person name="Koide E."/>
            <person name="Komatsu K."/>
            <person name="Kopischke S."/>
            <person name="Kubo M."/>
            <person name="Kyozuka J."/>
            <person name="Lagercrantz U."/>
            <person name="Lin S.S."/>
            <person name="Lindquist E."/>
            <person name="Lipzen A.M."/>
            <person name="Lu C.W."/>
            <person name="De Luna E."/>
            <person name="Martienssen R.A."/>
            <person name="Minamino N."/>
            <person name="Mizutani M."/>
            <person name="Mizutani M."/>
            <person name="Mochizuki N."/>
            <person name="Monte I."/>
            <person name="Mosher R."/>
            <person name="Nagasaki H."/>
            <person name="Nakagami H."/>
            <person name="Naramoto S."/>
            <person name="Nishitani K."/>
            <person name="Ohtani M."/>
            <person name="Okamoto T."/>
            <person name="Okumura M."/>
            <person name="Phillips J."/>
            <person name="Pollak B."/>
            <person name="Reinders A."/>
            <person name="Rovekamp M."/>
            <person name="Sano R."/>
            <person name="Sawa S."/>
            <person name="Schmid M.W."/>
            <person name="Shirakawa M."/>
            <person name="Solano R."/>
            <person name="Spunde A."/>
            <person name="Suetsugu N."/>
            <person name="Sugano S."/>
            <person name="Sugiyama A."/>
            <person name="Sun R."/>
            <person name="Suzuki Y."/>
            <person name="Takenaka M."/>
            <person name="Takezawa D."/>
            <person name="Tomogane H."/>
            <person name="Tsuzuki M."/>
            <person name="Ueda T."/>
            <person name="Umeda M."/>
            <person name="Ward J.M."/>
            <person name="Watanabe Y."/>
            <person name="Yazaki K."/>
            <person name="Yokoyama R."/>
            <person name="Yoshitake Y."/>
            <person name="Yotsui I."/>
            <person name="Zachgo S."/>
            <person name="Schmutz J."/>
        </authorList>
    </citation>
    <scope>NUCLEOTIDE SEQUENCE [LARGE SCALE GENOMIC DNA]</scope>
    <source>
        <strain evidence="2">Tak-1</strain>
    </source>
</reference>
<dbReference type="Gramene" id="Mp3g20320.1">
    <property type="protein sequence ID" value="Mp3g20320.1.cds1"/>
    <property type="gene ID" value="Mp3g20320"/>
</dbReference>
<sequence>MQVVMQVVKIDVNCFPLSVLIVSDSRDCRYSFKLLGSELGSSHASIWLLCHQFQSQISVRSYDEDNNRRTFTDLILSEGWTVSFEVQYQGIDSHLGSLNCFLSFEKRLGILDTLRRHFIHIISLT</sequence>
<protein>
    <submittedName>
        <fullName evidence="1">Uncharacterized protein</fullName>
    </submittedName>
</protein>
<evidence type="ECO:0000313" key="2">
    <source>
        <dbReference type="Proteomes" id="UP000244005"/>
    </source>
</evidence>
<gene>
    <name evidence="1" type="ORF">MARPO_0049s0001</name>
</gene>
<dbReference type="Proteomes" id="UP000244005">
    <property type="component" value="Unassembled WGS sequence"/>
</dbReference>
<evidence type="ECO:0000313" key="1">
    <source>
        <dbReference type="EMBL" id="PTQ38696.1"/>
    </source>
</evidence>
<accession>A0A2R6WXW6</accession>
<dbReference type="EMBL" id="KZ772721">
    <property type="protein sequence ID" value="PTQ38696.1"/>
    <property type="molecule type" value="Genomic_DNA"/>
</dbReference>
<keyword evidence="2" id="KW-1185">Reference proteome</keyword>
<organism evidence="1 2">
    <name type="scientific">Marchantia polymorpha</name>
    <name type="common">Common liverwort</name>
    <name type="synonym">Marchantia aquatica</name>
    <dbReference type="NCBI Taxonomy" id="3197"/>
    <lineage>
        <taxon>Eukaryota</taxon>
        <taxon>Viridiplantae</taxon>
        <taxon>Streptophyta</taxon>
        <taxon>Embryophyta</taxon>
        <taxon>Marchantiophyta</taxon>
        <taxon>Marchantiopsida</taxon>
        <taxon>Marchantiidae</taxon>
        <taxon>Marchantiales</taxon>
        <taxon>Marchantiaceae</taxon>
        <taxon>Marchantia</taxon>
    </lineage>
</organism>
<name>A0A2R6WXW6_MARPO</name>